<dbReference type="PROSITE" id="PS50994">
    <property type="entry name" value="INTEGRASE"/>
    <property type="match status" value="1"/>
</dbReference>
<feature type="non-terminal residue" evidence="2">
    <location>
        <position position="111"/>
    </location>
</feature>
<comment type="caution">
    <text evidence="2">The sequence shown here is derived from an EMBL/GenBank/DDBJ whole genome shotgun (WGS) entry which is preliminary data.</text>
</comment>
<keyword evidence="3" id="KW-1185">Reference proteome</keyword>
<dbReference type="SUPFAM" id="SSF53098">
    <property type="entry name" value="Ribonuclease H-like"/>
    <property type="match status" value="1"/>
</dbReference>
<feature type="domain" description="Integrase catalytic" evidence="1">
    <location>
        <begin position="1"/>
        <end position="111"/>
    </location>
</feature>
<dbReference type="InterPro" id="IPR001584">
    <property type="entry name" value="Integrase_cat-core"/>
</dbReference>
<sequence length="111" mass="12642">MGDGQYKWIMVYQDHLTKFVVLRPLTSKRACEVAFQLVDIFTLLGAPVILQSDNGSEFTAVVIRELKKLWPELRLVHGKPRHPQSQGSVERANSDIKNMLISRMSDDTTTQ</sequence>
<evidence type="ECO:0000259" key="1">
    <source>
        <dbReference type="PROSITE" id="PS50994"/>
    </source>
</evidence>
<dbReference type="InterPro" id="IPR012337">
    <property type="entry name" value="RNaseH-like_sf"/>
</dbReference>
<dbReference type="EMBL" id="BMAT01002267">
    <property type="protein sequence ID" value="GFS03361.1"/>
    <property type="molecule type" value="Genomic_DNA"/>
</dbReference>
<organism evidence="2 3">
    <name type="scientific">Elysia marginata</name>
    <dbReference type="NCBI Taxonomy" id="1093978"/>
    <lineage>
        <taxon>Eukaryota</taxon>
        <taxon>Metazoa</taxon>
        <taxon>Spiralia</taxon>
        <taxon>Lophotrochozoa</taxon>
        <taxon>Mollusca</taxon>
        <taxon>Gastropoda</taxon>
        <taxon>Heterobranchia</taxon>
        <taxon>Euthyneura</taxon>
        <taxon>Panpulmonata</taxon>
        <taxon>Sacoglossa</taxon>
        <taxon>Placobranchoidea</taxon>
        <taxon>Plakobranchidae</taxon>
        <taxon>Elysia</taxon>
    </lineage>
</organism>
<dbReference type="GO" id="GO:0015074">
    <property type="term" value="P:DNA integration"/>
    <property type="evidence" value="ECO:0007669"/>
    <property type="project" value="InterPro"/>
</dbReference>
<proteinExistence type="predicted"/>
<dbReference type="PANTHER" id="PTHR37984:SF5">
    <property type="entry name" value="PROTEIN NYNRIN-LIKE"/>
    <property type="match status" value="1"/>
</dbReference>
<dbReference type="AlphaFoldDB" id="A0AAV4I162"/>
<dbReference type="Proteomes" id="UP000762676">
    <property type="component" value="Unassembled WGS sequence"/>
</dbReference>
<reference evidence="2 3" key="1">
    <citation type="journal article" date="2021" name="Elife">
        <title>Chloroplast acquisition without the gene transfer in kleptoplastic sea slugs, Plakobranchus ocellatus.</title>
        <authorList>
            <person name="Maeda T."/>
            <person name="Takahashi S."/>
            <person name="Yoshida T."/>
            <person name="Shimamura S."/>
            <person name="Takaki Y."/>
            <person name="Nagai Y."/>
            <person name="Toyoda A."/>
            <person name="Suzuki Y."/>
            <person name="Arimoto A."/>
            <person name="Ishii H."/>
            <person name="Satoh N."/>
            <person name="Nishiyama T."/>
            <person name="Hasebe M."/>
            <person name="Maruyama T."/>
            <person name="Minagawa J."/>
            <person name="Obokata J."/>
            <person name="Shigenobu S."/>
        </authorList>
    </citation>
    <scope>NUCLEOTIDE SEQUENCE [LARGE SCALE GENOMIC DNA]</scope>
</reference>
<dbReference type="GO" id="GO:0003676">
    <property type="term" value="F:nucleic acid binding"/>
    <property type="evidence" value="ECO:0007669"/>
    <property type="project" value="InterPro"/>
</dbReference>
<dbReference type="InterPro" id="IPR050951">
    <property type="entry name" value="Retrovirus_Pol_polyprotein"/>
</dbReference>
<gene>
    <name evidence="2" type="ORF">ElyMa_001148100</name>
</gene>
<protein>
    <submittedName>
        <fullName evidence="2">Pol polyprotein</fullName>
    </submittedName>
</protein>
<evidence type="ECO:0000313" key="2">
    <source>
        <dbReference type="EMBL" id="GFS03361.1"/>
    </source>
</evidence>
<accession>A0AAV4I162</accession>
<dbReference type="PANTHER" id="PTHR37984">
    <property type="entry name" value="PROTEIN CBG26694"/>
    <property type="match status" value="1"/>
</dbReference>
<dbReference type="InterPro" id="IPR036397">
    <property type="entry name" value="RNaseH_sf"/>
</dbReference>
<evidence type="ECO:0000313" key="3">
    <source>
        <dbReference type="Proteomes" id="UP000762676"/>
    </source>
</evidence>
<name>A0AAV4I162_9GAST</name>
<dbReference type="Gene3D" id="3.30.420.10">
    <property type="entry name" value="Ribonuclease H-like superfamily/Ribonuclease H"/>
    <property type="match status" value="1"/>
</dbReference>